<name>A0A9P8ABG5_MORAP</name>
<feature type="compositionally biased region" description="Basic and acidic residues" evidence="1">
    <location>
        <begin position="102"/>
        <end position="114"/>
    </location>
</feature>
<dbReference type="AlphaFoldDB" id="A0A9P8ABG5"/>
<comment type="caution">
    <text evidence="2">The sequence shown here is derived from an EMBL/GenBank/DDBJ whole genome shotgun (WGS) entry which is preliminary data.</text>
</comment>
<gene>
    <name evidence="2" type="ORF">KVV02_000765</name>
</gene>
<organism evidence="2 3">
    <name type="scientific">Mortierella alpina</name>
    <name type="common">Oleaginous fungus</name>
    <name type="synonym">Mortierella renispora</name>
    <dbReference type="NCBI Taxonomy" id="64518"/>
    <lineage>
        <taxon>Eukaryota</taxon>
        <taxon>Fungi</taxon>
        <taxon>Fungi incertae sedis</taxon>
        <taxon>Mucoromycota</taxon>
        <taxon>Mortierellomycotina</taxon>
        <taxon>Mortierellomycetes</taxon>
        <taxon>Mortierellales</taxon>
        <taxon>Mortierellaceae</taxon>
        <taxon>Mortierella</taxon>
    </lineage>
</organism>
<feature type="compositionally biased region" description="Polar residues" evidence="1">
    <location>
        <begin position="151"/>
        <end position="174"/>
    </location>
</feature>
<dbReference type="PANTHER" id="PTHR13582:SF0">
    <property type="entry name" value="M-PHASE PHOSPHOPROTEIN 6"/>
    <property type="match status" value="1"/>
</dbReference>
<dbReference type="Proteomes" id="UP000717515">
    <property type="component" value="Unassembled WGS sequence"/>
</dbReference>
<feature type="region of interest" description="Disordered" evidence="1">
    <location>
        <begin position="90"/>
        <end position="181"/>
    </location>
</feature>
<dbReference type="PANTHER" id="PTHR13582">
    <property type="entry name" value="M-PHASE PHOSPHOPROTEIN 6"/>
    <property type="match status" value="1"/>
</dbReference>
<dbReference type="EMBL" id="JAIFTL010000027">
    <property type="protein sequence ID" value="KAG9326054.1"/>
    <property type="molecule type" value="Genomic_DNA"/>
</dbReference>
<dbReference type="Pfam" id="PF10175">
    <property type="entry name" value="MPP6"/>
    <property type="match status" value="1"/>
</dbReference>
<protein>
    <recommendedName>
        <fullName evidence="4">M-phase phosphoprotein 6</fullName>
    </recommendedName>
</protein>
<evidence type="ECO:0000313" key="3">
    <source>
        <dbReference type="Proteomes" id="UP000717515"/>
    </source>
</evidence>
<evidence type="ECO:0000313" key="2">
    <source>
        <dbReference type="EMBL" id="KAG9326054.1"/>
    </source>
</evidence>
<evidence type="ECO:0008006" key="4">
    <source>
        <dbReference type="Google" id="ProtNLM"/>
    </source>
</evidence>
<sequence>MAEVPHKKALSSKLLTMKFMQREQEQETRQKLEREQVRVVTEAHWVLDQKALDLPKPKFQVEYEPSFLQMDAIERTSVGRVSFQKFNTEIETTASKSASDQQLDRELKRERANEIGDDELADGLGHSNSAKKTKTASASKKPTTNRRVPPQKTNRSGTSNDDKNNGSISGTQKRSFMKPQE</sequence>
<accession>A0A9P8ABG5</accession>
<dbReference type="InterPro" id="IPR019324">
    <property type="entry name" value="MPP6"/>
</dbReference>
<dbReference type="GO" id="GO:0000460">
    <property type="term" value="P:maturation of 5.8S rRNA"/>
    <property type="evidence" value="ECO:0007669"/>
    <property type="project" value="TreeGrafter"/>
</dbReference>
<evidence type="ECO:0000256" key="1">
    <source>
        <dbReference type="SAM" id="MobiDB-lite"/>
    </source>
</evidence>
<proteinExistence type="predicted"/>
<feature type="compositionally biased region" description="Polar residues" evidence="1">
    <location>
        <begin position="90"/>
        <end position="101"/>
    </location>
</feature>
<reference evidence="2" key="1">
    <citation type="submission" date="2021-07" db="EMBL/GenBank/DDBJ databases">
        <title>Draft genome of Mortierella alpina, strain LL118, isolated from an aspen leaf litter sample.</title>
        <authorList>
            <person name="Yang S."/>
            <person name="Vinatzer B.A."/>
        </authorList>
    </citation>
    <scope>NUCLEOTIDE SEQUENCE</scope>
    <source>
        <strain evidence="2">LL118</strain>
    </source>
</reference>